<evidence type="ECO:0000313" key="2">
    <source>
        <dbReference type="EMBL" id="OTF76364.1"/>
    </source>
</evidence>
<feature type="compositionally biased region" description="Basic and acidic residues" evidence="1">
    <location>
        <begin position="203"/>
        <end position="213"/>
    </location>
</feature>
<feature type="compositionally biased region" description="Low complexity" evidence="1">
    <location>
        <begin position="165"/>
        <end position="177"/>
    </location>
</feature>
<feature type="region of interest" description="Disordered" evidence="1">
    <location>
        <begin position="165"/>
        <end position="213"/>
    </location>
</feature>
<dbReference type="EMBL" id="MUJZ01037814">
    <property type="protein sequence ID" value="OTF76364.1"/>
    <property type="molecule type" value="Genomic_DNA"/>
</dbReference>
<dbReference type="Proteomes" id="UP000194236">
    <property type="component" value="Unassembled WGS sequence"/>
</dbReference>
<dbReference type="OrthoDB" id="10549639at2759"/>
<feature type="compositionally biased region" description="Polar residues" evidence="1">
    <location>
        <begin position="91"/>
        <end position="103"/>
    </location>
</feature>
<organism evidence="2 3">
    <name type="scientific">Euroglyphus maynei</name>
    <name type="common">Mayne's house dust mite</name>
    <dbReference type="NCBI Taxonomy" id="6958"/>
    <lineage>
        <taxon>Eukaryota</taxon>
        <taxon>Metazoa</taxon>
        <taxon>Ecdysozoa</taxon>
        <taxon>Arthropoda</taxon>
        <taxon>Chelicerata</taxon>
        <taxon>Arachnida</taxon>
        <taxon>Acari</taxon>
        <taxon>Acariformes</taxon>
        <taxon>Sarcoptiformes</taxon>
        <taxon>Astigmata</taxon>
        <taxon>Psoroptidia</taxon>
        <taxon>Analgoidea</taxon>
        <taxon>Pyroglyphidae</taxon>
        <taxon>Pyroglyphinae</taxon>
        <taxon>Euroglyphus</taxon>
    </lineage>
</organism>
<feature type="compositionally biased region" description="Low complexity" evidence="1">
    <location>
        <begin position="137"/>
        <end position="146"/>
    </location>
</feature>
<feature type="region of interest" description="Disordered" evidence="1">
    <location>
        <begin position="1"/>
        <end position="28"/>
    </location>
</feature>
<evidence type="ECO:0000256" key="1">
    <source>
        <dbReference type="SAM" id="MobiDB-lite"/>
    </source>
</evidence>
<sequence>MSSMNKARLDLYTNNNKHKTKSKSSKSILGSTSINVTNQCNDSLLSSVEQITGIASKPNMKASCSGTKICNPIHYASSLTNTFCSSYRPHLSNNSSSTYNKPSRSVRYSGPARSIRAQSLLSTTKVSKHLLGPSTKSTIIGKTSKTTKCHDSTDDSEHYHVEMISRSTSPMRPTSSRIIDTDAKNNGDSNNIKNGNSNHKNGRGSDHDDERKY</sequence>
<feature type="region of interest" description="Disordered" evidence="1">
    <location>
        <begin position="91"/>
        <end position="111"/>
    </location>
</feature>
<dbReference type="AlphaFoldDB" id="A0A1Y3B8K6"/>
<proteinExistence type="predicted"/>
<evidence type="ECO:0000313" key="3">
    <source>
        <dbReference type="Proteomes" id="UP000194236"/>
    </source>
</evidence>
<feature type="region of interest" description="Disordered" evidence="1">
    <location>
        <begin position="137"/>
        <end position="156"/>
    </location>
</feature>
<name>A0A1Y3B8K6_EURMA</name>
<comment type="caution">
    <text evidence="2">The sequence shown here is derived from an EMBL/GenBank/DDBJ whole genome shotgun (WGS) entry which is preliminary data.</text>
</comment>
<keyword evidence="3" id="KW-1185">Reference proteome</keyword>
<reference evidence="2 3" key="1">
    <citation type="submission" date="2017-03" db="EMBL/GenBank/DDBJ databases">
        <title>Genome Survey of Euroglyphus maynei.</title>
        <authorList>
            <person name="Arlian L.G."/>
            <person name="Morgan M.S."/>
            <person name="Rider S.D."/>
        </authorList>
    </citation>
    <scope>NUCLEOTIDE SEQUENCE [LARGE SCALE GENOMIC DNA]</scope>
    <source>
        <strain evidence="2">Arlian Lab</strain>
        <tissue evidence="2">Whole body</tissue>
    </source>
</reference>
<gene>
    <name evidence="2" type="ORF">BLA29_007453</name>
</gene>
<feature type="compositionally biased region" description="Low complexity" evidence="1">
    <location>
        <begin position="186"/>
        <end position="199"/>
    </location>
</feature>
<accession>A0A1Y3B8K6</accession>
<protein>
    <submittedName>
        <fullName evidence="2">Uncharacterized protein</fullName>
    </submittedName>
</protein>